<dbReference type="PROSITE" id="PS50043">
    <property type="entry name" value="HTH_LUXR_2"/>
    <property type="match status" value="1"/>
</dbReference>
<dbReference type="InterPro" id="IPR036388">
    <property type="entry name" value="WH-like_DNA-bd_sf"/>
</dbReference>
<dbReference type="EMBL" id="JAJAQC010000007">
    <property type="protein sequence ID" value="MDA0563938.1"/>
    <property type="molecule type" value="Genomic_DNA"/>
</dbReference>
<dbReference type="InterPro" id="IPR000792">
    <property type="entry name" value="Tscrpt_reg_LuxR_C"/>
</dbReference>
<name>A0A9X3SCP6_9ACTN</name>
<evidence type="ECO:0000256" key="3">
    <source>
        <dbReference type="ARBA" id="ARBA00023163"/>
    </source>
</evidence>
<keyword evidence="2" id="KW-0238">DNA-binding</keyword>
<accession>A0A9X3SCP6</accession>
<evidence type="ECO:0000313" key="6">
    <source>
        <dbReference type="Proteomes" id="UP001140076"/>
    </source>
</evidence>
<dbReference type="GO" id="GO:0006355">
    <property type="term" value="P:regulation of DNA-templated transcription"/>
    <property type="evidence" value="ECO:0007669"/>
    <property type="project" value="InterPro"/>
</dbReference>
<dbReference type="PANTHER" id="PTHR44688:SF16">
    <property type="entry name" value="DNA-BINDING TRANSCRIPTIONAL ACTIVATOR DEVR_DOSR"/>
    <property type="match status" value="1"/>
</dbReference>
<evidence type="ECO:0000313" key="5">
    <source>
        <dbReference type="EMBL" id="MDA0563938.1"/>
    </source>
</evidence>
<dbReference type="PRINTS" id="PR00038">
    <property type="entry name" value="HTHLUXR"/>
</dbReference>
<keyword evidence="3" id="KW-0804">Transcription</keyword>
<comment type="caution">
    <text evidence="5">The sequence shown here is derived from an EMBL/GenBank/DDBJ whole genome shotgun (WGS) entry which is preliminary data.</text>
</comment>
<sequence>MTPRETQVARLVAEGMTNREIARALGIAEWTAINHLRKIMRKLDCSSRVQVARWVTRESARTAGR</sequence>
<dbReference type="SUPFAM" id="SSF46894">
    <property type="entry name" value="C-terminal effector domain of the bipartite response regulators"/>
    <property type="match status" value="1"/>
</dbReference>
<dbReference type="Pfam" id="PF00196">
    <property type="entry name" value="GerE"/>
    <property type="match status" value="1"/>
</dbReference>
<keyword evidence="1" id="KW-0805">Transcription regulation</keyword>
<dbReference type="SMART" id="SM00421">
    <property type="entry name" value="HTH_LUXR"/>
    <property type="match status" value="1"/>
</dbReference>
<dbReference type="PANTHER" id="PTHR44688">
    <property type="entry name" value="DNA-BINDING TRANSCRIPTIONAL ACTIVATOR DEVR_DOSR"/>
    <property type="match status" value="1"/>
</dbReference>
<evidence type="ECO:0000256" key="1">
    <source>
        <dbReference type="ARBA" id="ARBA00023015"/>
    </source>
</evidence>
<dbReference type="Proteomes" id="UP001140076">
    <property type="component" value="Unassembled WGS sequence"/>
</dbReference>
<organism evidence="5 6">
    <name type="scientific">Streptomonospora mangrovi</name>
    <dbReference type="NCBI Taxonomy" id="2883123"/>
    <lineage>
        <taxon>Bacteria</taxon>
        <taxon>Bacillati</taxon>
        <taxon>Actinomycetota</taxon>
        <taxon>Actinomycetes</taxon>
        <taxon>Streptosporangiales</taxon>
        <taxon>Nocardiopsidaceae</taxon>
        <taxon>Streptomonospora</taxon>
    </lineage>
</organism>
<gene>
    <name evidence="5" type="ORF">LG943_06300</name>
</gene>
<dbReference type="InterPro" id="IPR016032">
    <property type="entry name" value="Sig_transdc_resp-reg_C-effctor"/>
</dbReference>
<dbReference type="GO" id="GO:0003677">
    <property type="term" value="F:DNA binding"/>
    <property type="evidence" value="ECO:0007669"/>
    <property type="project" value="UniProtKB-KW"/>
</dbReference>
<protein>
    <submittedName>
        <fullName evidence="5">LuxR C-terminal-related transcriptional regulator</fullName>
    </submittedName>
</protein>
<proteinExistence type="predicted"/>
<keyword evidence="6" id="KW-1185">Reference proteome</keyword>
<dbReference type="AlphaFoldDB" id="A0A9X3SCP6"/>
<feature type="domain" description="HTH luxR-type" evidence="4">
    <location>
        <begin position="1"/>
        <end position="59"/>
    </location>
</feature>
<evidence type="ECO:0000256" key="2">
    <source>
        <dbReference type="ARBA" id="ARBA00023125"/>
    </source>
</evidence>
<dbReference type="CDD" id="cd06170">
    <property type="entry name" value="LuxR_C_like"/>
    <property type="match status" value="1"/>
</dbReference>
<evidence type="ECO:0000259" key="4">
    <source>
        <dbReference type="PROSITE" id="PS50043"/>
    </source>
</evidence>
<dbReference type="Gene3D" id="1.10.10.10">
    <property type="entry name" value="Winged helix-like DNA-binding domain superfamily/Winged helix DNA-binding domain"/>
    <property type="match status" value="1"/>
</dbReference>
<reference evidence="5" key="1">
    <citation type="submission" date="2021-10" db="EMBL/GenBank/DDBJ databases">
        <title>Streptomonospora sp. nov., isolated from mangrove soil.</title>
        <authorList>
            <person name="Chen X."/>
            <person name="Ge X."/>
            <person name="Liu W."/>
        </authorList>
    </citation>
    <scope>NUCLEOTIDE SEQUENCE</scope>
    <source>
        <strain evidence="5">S1-112</strain>
    </source>
</reference>